<dbReference type="Pfam" id="PF07690">
    <property type="entry name" value="MFS_1"/>
    <property type="match status" value="1"/>
</dbReference>
<dbReference type="GO" id="GO:0022857">
    <property type="term" value="F:transmembrane transporter activity"/>
    <property type="evidence" value="ECO:0007669"/>
    <property type="project" value="InterPro"/>
</dbReference>
<dbReference type="GO" id="GO:0005886">
    <property type="term" value="C:plasma membrane"/>
    <property type="evidence" value="ECO:0007669"/>
    <property type="project" value="TreeGrafter"/>
</dbReference>
<feature type="region of interest" description="Disordered" evidence="6">
    <location>
        <begin position="52"/>
        <end position="81"/>
    </location>
</feature>
<dbReference type="InterPro" id="IPR011701">
    <property type="entry name" value="MFS"/>
</dbReference>
<evidence type="ECO:0000256" key="3">
    <source>
        <dbReference type="ARBA" id="ARBA00022692"/>
    </source>
</evidence>
<dbReference type="AlphaFoldDB" id="V6LSS6"/>
<dbReference type="InterPro" id="IPR036259">
    <property type="entry name" value="MFS_trans_sf"/>
</dbReference>
<evidence type="ECO:0000256" key="1">
    <source>
        <dbReference type="ARBA" id="ARBA00004127"/>
    </source>
</evidence>
<dbReference type="PANTHER" id="PTHR23501:SF191">
    <property type="entry name" value="VACUOLAR BASIC AMINO ACID TRANSPORTER 4"/>
    <property type="match status" value="1"/>
</dbReference>
<evidence type="ECO:0000256" key="5">
    <source>
        <dbReference type="ARBA" id="ARBA00023136"/>
    </source>
</evidence>
<feature type="domain" description="Major facilitator superfamily (MFS) profile" evidence="8">
    <location>
        <begin position="100"/>
        <end position="536"/>
    </location>
</feature>
<dbReference type="EMBL" id="KI546132">
    <property type="protein sequence ID" value="EST43844.1"/>
    <property type="molecule type" value="Genomic_DNA"/>
</dbReference>
<feature type="transmembrane region" description="Helical" evidence="7">
    <location>
        <begin position="353"/>
        <end position="371"/>
    </location>
</feature>
<keyword evidence="3 7" id="KW-0812">Transmembrane</keyword>
<dbReference type="OrthoDB" id="10262656at2759"/>
<comment type="subcellular location">
    <subcellularLocation>
        <location evidence="1">Endomembrane system</location>
        <topology evidence="1">Multi-pass membrane protein</topology>
    </subcellularLocation>
</comment>
<evidence type="ECO:0000256" key="4">
    <source>
        <dbReference type="ARBA" id="ARBA00022989"/>
    </source>
</evidence>
<feature type="transmembrane region" description="Helical" evidence="7">
    <location>
        <begin position="285"/>
        <end position="306"/>
    </location>
</feature>
<name>V6LSS6_9EUKA</name>
<keyword evidence="4 7" id="KW-1133">Transmembrane helix</keyword>
<dbReference type="PROSITE" id="PS50850">
    <property type="entry name" value="MFS"/>
    <property type="match status" value="1"/>
</dbReference>
<evidence type="ECO:0000256" key="7">
    <source>
        <dbReference type="SAM" id="Phobius"/>
    </source>
</evidence>
<keyword evidence="11" id="KW-1185">Reference proteome</keyword>
<keyword evidence="2" id="KW-0813">Transport</keyword>
<evidence type="ECO:0000256" key="6">
    <source>
        <dbReference type="SAM" id="MobiDB-lite"/>
    </source>
</evidence>
<feature type="transmembrane region" description="Helical" evidence="7">
    <location>
        <begin position="312"/>
        <end position="332"/>
    </location>
</feature>
<protein>
    <submittedName>
        <fullName evidence="9">Major facilitator superfamily protein</fullName>
    </submittedName>
</protein>
<reference evidence="9 10" key="1">
    <citation type="journal article" date="2014" name="PLoS Genet.">
        <title>The Genome of Spironucleus salmonicida Highlights a Fish Pathogen Adapted to Fluctuating Environments.</title>
        <authorList>
            <person name="Xu F."/>
            <person name="Jerlstrom-Hultqvist J."/>
            <person name="Einarsson E."/>
            <person name="Astvaldsson A."/>
            <person name="Svard S.G."/>
            <person name="Andersson J.O."/>
        </authorList>
    </citation>
    <scope>NUCLEOTIDE SEQUENCE</scope>
    <source>
        <strain evidence="10">ATCC 50377</strain>
    </source>
</reference>
<dbReference type="InterPro" id="IPR020846">
    <property type="entry name" value="MFS_dom"/>
</dbReference>
<feature type="transmembrane region" description="Helical" evidence="7">
    <location>
        <begin position="253"/>
        <end position="273"/>
    </location>
</feature>
<dbReference type="Gene3D" id="1.20.1250.20">
    <property type="entry name" value="MFS general substrate transporter like domains"/>
    <property type="match status" value="1"/>
</dbReference>
<dbReference type="PANTHER" id="PTHR23501">
    <property type="entry name" value="MAJOR FACILITATOR SUPERFAMILY"/>
    <property type="match status" value="1"/>
</dbReference>
<dbReference type="SUPFAM" id="SSF103473">
    <property type="entry name" value="MFS general substrate transporter"/>
    <property type="match status" value="1"/>
</dbReference>
<evidence type="ECO:0000256" key="2">
    <source>
        <dbReference type="ARBA" id="ARBA00022448"/>
    </source>
</evidence>
<reference evidence="10" key="2">
    <citation type="submission" date="2020-12" db="EMBL/GenBank/DDBJ databases">
        <title>New Spironucleus salmonicida genome in near-complete chromosomes.</title>
        <authorList>
            <person name="Xu F."/>
            <person name="Kurt Z."/>
            <person name="Jimenez-Gonzalez A."/>
            <person name="Astvaldsson A."/>
            <person name="Andersson J.O."/>
            <person name="Svard S.G."/>
        </authorList>
    </citation>
    <scope>NUCLEOTIDE SEQUENCE</scope>
    <source>
        <strain evidence="10">ATCC 50377</strain>
    </source>
</reference>
<evidence type="ECO:0000313" key="9">
    <source>
        <dbReference type="EMBL" id="EST43844.1"/>
    </source>
</evidence>
<feature type="transmembrane region" description="Helical" evidence="7">
    <location>
        <begin position="383"/>
        <end position="402"/>
    </location>
</feature>
<feature type="transmembrane region" description="Helical" evidence="7">
    <location>
        <begin position="414"/>
        <end position="436"/>
    </location>
</feature>
<feature type="transmembrane region" description="Helical" evidence="7">
    <location>
        <begin position="442"/>
        <end position="463"/>
    </location>
</feature>
<proteinExistence type="predicted"/>
<feature type="transmembrane region" description="Helical" evidence="7">
    <location>
        <begin position="160"/>
        <end position="181"/>
    </location>
</feature>
<keyword evidence="5 7" id="KW-0472">Membrane</keyword>
<sequence>MPKNNITLLTASEKQEAAKLDKQIEASVSKSQQATILDIQISHMHTQMQRAKLKQYETPNEDSNELKEHNNAQTSDESPVQKRWWQWTKNSPGSSTFWAMCPYIFLVCSVNQFDESVLPLVLPLIQQELNISFSQAQWLGTSYYLGTAATSIPFSKMTSLVGVVTLTQILLVITMVLYLISFFITNFITLVILRAFIGATSSGFLSTRNMFVSSYPSDEKREQSVANTLILRMVQQVIYPFIGQLIIDAAGWQFFQICPAILCAISLIFSIPFSQLPRVGIWSNFDFLGSFSLAILLVGFTTLFTFLTLQQYIVSGVLFVIFILGCVAFYYSEKRAKSPIMPLGLLKNPLVDVLLTNTLNFTNTISLQFLIPQIMKFTGFPEAVIGAISSIGSAFGVASTFANNFLAKKIVSRILIPSVYAILIVSMGVFAGVFQFKYGGLVMFFVYIFFSIWVQQHTFALLLTCVPRSLSQYVCGFPPLSRTFGSSLASSLNQSIFQVVSGIIQDANKQFVVSVISVVSVQMGLVFVSFFISLYRYGNFDSERSKMGFKEHKLRKLKYVEQFEAGQG</sequence>
<dbReference type="EMBL" id="AUWU02000007">
    <property type="protein sequence ID" value="KAH0570865.1"/>
    <property type="molecule type" value="Genomic_DNA"/>
</dbReference>
<evidence type="ECO:0000259" key="8">
    <source>
        <dbReference type="PROSITE" id="PS50850"/>
    </source>
</evidence>
<evidence type="ECO:0000313" key="10">
    <source>
        <dbReference type="EMBL" id="KAH0570865.1"/>
    </source>
</evidence>
<organism evidence="9">
    <name type="scientific">Spironucleus salmonicida</name>
    <dbReference type="NCBI Taxonomy" id="348837"/>
    <lineage>
        <taxon>Eukaryota</taxon>
        <taxon>Metamonada</taxon>
        <taxon>Diplomonadida</taxon>
        <taxon>Hexamitidae</taxon>
        <taxon>Hexamitinae</taxon>
        <taxon>Spironucleus</taxon>
    </lineage>
</organism>
<evidence type="ECO:0000313" key="11">
    <source>
        <dbReference type="Proteomes" id="UP000018208"/>
    </source>
</evidence>
<dbReference type="VEuPathDB" id="GiardiaDB:SS50377_27158"/>
<feature type="transmembrane region" description="Helical" evidence="7">
    <location>
        <begin position="187"/>
        <end position="205"/>
    </location>
</feature>
<feature type="transmembrane region" description="Helical" evidence="7">
    <location>
        <begin position="511"/>
        <end position="537"/>
    </location>
</feature>
<accession>V6LSS6</accession>
<dbReference type="Proteomes" id="UP000018208">
    <property type="component" value="Unassembled WGS sequence"/>
</dbReference>
<gene>
    <name evidence="9" type="ORF">SS50377_16388</name>
    <name evidence="10" type="ORF">SS50377_27158</name>
</gene>
<dbReference type="GO" id="GO:0012505">
    <property type="term" value="C:endomembrane system"/>
    <property type="evidence" value="ECO:0007669"/>
    <property type="project" value="UniProtKB-SubCell"/>
</dbReference>